<evidence type="ECO:0000256" key="11">
    <source>
        <dbReference type="RuleBase" id="RU362068"/>
    </source>
</evidence>
<accession>A0A7W8CP84</accession>
<dbReference type="InterPro" id="IPR013332">
    <property type="entry name" value="KPR_N"/>
</dbReference>
<dbReference type="Gene3D" id="1.10.1040.10">
    <property type="entry name" value="N-(1-d-carboxylethyl)-l-norvaline Dehydrogenase, domain 2"/>
    <property type="match status" value="1"/>
</dbReference>
<comment type="pathway">
    <text evidence="2 11">Cofactor biosynthesis; (R)-pantothenate biosynthesis; (R)-pantoate from 3-methyl-2-oxobutanoate: step 2/2.</text>
</comment>
<evidence type="ECO:0000256" key="8">
    <source>
        <dbReference type="ARBA" id="ARBA00023002"/>
    </source>
</evidence>
<dbReference type="UniPathway" id="UPA00028">
    <property type="reaction ID" value="UER00004"/>
</dbReference>
<feature type="domain" description="Ketopantoate reductase C-terminal" evidence="13">
    <location>
        <begin position="169"/>
        <end position="284"/>
    </location>
</feature>
<protein>
    <recommendedName>
        <fullName evidence="5 11">2-dehydropantoate 2-reductase</fullName>
        <ecNumber evidence="4 11">1.1.1.169</ecNumber>
    </recommendedName>
    <alternativeName>
        <fullName evidence="9 11">Ketopantoate reductase</fullName>
    </alternativeName>
</protein>
<dbReference type="Pfam" id="PF08546">
    <property type="entry name" value="ApbA_C"/>
    <property type="match status" value="1"/>
</dbReference>
<feature type="domain" description="Ketopantoate reductase N-terminal" evidence="12">
    <location>
        <begin position="4"/>
        <end position="143"/>
    </location>
</feature>
<dbReference type="PANTHER" id="PTHR43765:SF2">
    <property type="entry name" value="2-DEHYDROPANTOATE 2-REDUCTASE"/>
    <property type="match status" value="1"/>
</dbReference>
<dbReference type="Pfam" id="PF02558">
    <property type="entry name" value="ApbA"/>
    <property type="match status" value="1"/>
</dbReference>
<dbReference type="GO" id="GO:0005737">
    <property type="term" value="C:cytoplasm"/>
    <property type="evidence" value="ECO:0007669"/>
    <property type="project" value="TreeGrafter"/>
</dbReference>
<dbReference type="InterPro" id="IPR008927">
    <property type="entry name" value="6-PGluconate_DH-like_C_sf"/>
</dbReference>
<evidence type="ECO:0000256" key="4">
    <source>
        <dbReference type="ARBA" id="ARBA00013014"/>
    </source>
</evidence>
<dbReference type="GO" id="GO:0015940">
    <property type="term" value="P:pantothenate biosynthetic process"/>
    <property type="evidence" value="ECO:0007669"/>
    <property type="project" value="UniProtKB-UniPathway"/>
</dbReference>
<evidence type="ECO:0000256" key="9">
    <source>
        <dbReference type="ARBA" id="ARBA00032024"/>
    </source>
</evidence>
<evidence type="ECO:0000256" key="2">
    <source>
        <dbReference type="ARBA" id="ARBA00004994"/>
    </source>
</evidence>
<evidence type="ECO:0000256" key="3">
    <source>
        <dbReference type="ARBA" id="ARBA00007870"/>
    </source>
</evidence>
<dbReference type="SUPFAM" id="SSF51735">
    <property type="entry name" value="NAD(P)-binding Rossmann-fold domains"/>
    <property type="match status" value="1"/>
</dbReference>
<proteinExistence type="inferred from homology"/>
<dbReference type="Gene3D" id="3.40.50.720">
    <property type="entry name" value="NAD(P)-binding Rossmann-like Domain"/>
    <property type="match status" value="1"/>
</dbReference>
<comment type="caution">
    <text evidence="14">The sequence shown here is derived from an EMBL/GenBank/DDBJ whole genome shotgun (WGS) entry which is preliminary data.</text>
</comment>
<evidence type="ECO:0000313" key="15">
    <source>
        <dbReference type="Proteomes" id="UP000525923"/>
    </source>
</evidence>
<dbReference type="GO" id="GO:0008677">
    <property type="term" value="F:2-dehydropantoate 2-reductase activity"/>
    <property type="evidence" value="ECO:0007669"/>
    <property type="project" value="UniProtKB-EC"/>
</dbReference>
<comment type="similarity">
    <text evidence="3 11">Belongs to the ketopantoate reductase family.</text>
</comment>
<evidence type="ECO:0000256" key="10">
    <source>
        <dbReference type="ARBA" id="ARBA00048793"/>
    </source>
</evidence>
<gene>
    <name evidence="14" type="ORF">HNQ44_000415</name>
</gene>
<dbReference type="GO" id="GO:0050661">
    <property type="term" value="F:NADP binding"/>
    <property type="evidence" value="ECO:0007669"/>
    <property type="project" value="TreeGrafter"/>
</dbReference>
<keyword evidence="8 11" id="KW-0560">Oxidoreductase</keyword>
<dbReference type="Proteomes" id="UP000525923">
    <property type="component" value="Unassembled WGS sequence"/>
</dbReference>
<dbReference type="OrthoDB" id="9800163at2"/>
<comment type="function">
    <text evidence="1 11">Catalyzes the NADPH-dependent reduction of ketopantoate into pantoic acid.</text>
</comment>
<evidence type="ECO:0000256" key="6">
    <source>
        <dbReference type="ARBA" id="ARBA00022655"/>
    </source>
</evidence>
<dbReference type="InterPro" id="IPR013328">
    <property type="entry name" value="6PGD_dom2"/>
</dbReference>
<dbReference type="SUPFAM" id="SSF48179">
    <property type="entry name" value="6-phosphogluconate dehydrogenase C-terminal domain-like"/>
    <property type="match status" value="1"/>
</dbReference>
<evidence type="ECO:0000256" key="7">
    <source>
        <dbReference type="ARBA" id="ARBA00022857"/>
    </source>
</evidence>
<evidence type="ECO:0000256" key="5">
    <source>
        <dbReference type="ARBA" id="ARBA00019465"/>
    </source>
</evidence>
<dbReference type="EMBL" id="JACHHE010000001">
    <property type="protein sequence ID" value="MBB5178993.1"/>
    <property type="molecule type" value="Genomic_DNA"/>
</dbReference>
<name>A0A7W8CP84_9BACL</name>
<evidence type="ECO:0000313" key="14">
    <source>
        <dbReference type="EMBL" id="MBB5178993.1"/>
    </source>
</evidence>
<dbReference type="PANTHER" id="PTHR43765">
    <property type="entry name" value="2-DEHYDROPANTOATE 2-REDUCTASE-RELATED"/>
    <property type="match status" value="1"/>
</dbReference>
<keyword evidence="15" id="KW-1185">Reference proteome</keyword>
<evidence type="ECO:0000259" key="13">
    <source>
        <dbReference type="Pfam" id="PF08546"/>
    </source>
</evidence>
<keyword evidence="7 11" id="KW-0521">NADP</keyword>
<dbReference type="EC" id="1.1.1.169" evidence="4 11"/>
<dbReference type="InterPro" id="IPR003710">
    <property type="entry name" value="ApbA"/>
</dbReference>
<sequence>MEYVVVGAGSVGMLMSCMLRDAGASVKLITHRKEQAQLINEQGIKRGSAYYVVDASEKLENINRHAIVLLAVKYDALEEILPTVNKECAENPIVFLQNGMLHLEYLKSMPQPNIAAGSVEHGVIRISDNEIEHTGKGVLNLALLKGEKRHFLPLLDLRRVLTRWHEDADRMLFRKVLLNSIINPLTALMEIKNGELLTNPYAYELMKDLYTDLYRAFPDIDALLPFEEVTSLCASTAGNTSSMLADKRAGRKMEIDTIIRYTLMRSPIELPTLKAFYNLLKSVEV</sequence>
<dbReference type="AlphaFoldDB" id="A0A7W8CP84"/>
<dbReference type="InterPro" id="IPR036291">
    <property type="entry name" value="NAD(P)-bd_dom_sf"/>
</dbReference>
<evidence type="ECO:0000259" key="12">
    <source>
        <dbReference type="Pfam" id="PF02558"/>
    </source>
</evidence>
<reference evidence="14 15" key="1">
    <citation type="submission" date="2020-08" db="EMBL/GenBank/DDBJ databases">
        <title>Genomic Encyclopedia of Type Strains, Phase IV (KMG-IV): sequencing the most valuable type-strain genomes for metagenomic binning, comparative biology and taxonomic classification.</title>
        <authorList>
            <person name="Goeker M."/>
        </authorList>
    </citation>
    <scope>NUCLEOTIDE SEQUENCE [LARGE SCALE GENOMIC DNA]</scope>
    <source>
        <strain evidence="14 15">DSM 15895</strain>
    </source>
</reference>
<dbReference type="RefSeq" id="WP_135500223.1">
    <property type="nucleotide sequence ID" value="NZ_JACHHE010000001.1"/>
</dbReference>
<evidence type="ECO:0000256" key="1">
    <source>
        <dbReference type="ARBA" id="ARBA00002919"/>
    </source>
</evidence>
<comment type="catalytic activity">
    <reaction evidence="10 11">
        <text>(R)-pantoate + NADP(+) = 2-dehydropantoate + NADPH + H(+)</text>
        <dbReference type="Rhea" id="RHEA:16233"/>
        <dbReference type="ChEBI" id="CHEBI:11561"/>
        <dbReference type="ChEBI" id="CHEBI:15378"/>
        <dbReference type="ChEBI" id="CHEBI:15980"/>
        <dbReference type="ChEBI" id="CHEBI:57783"/>
        <dbReference type="ChEBI" id="CHEBI:58349"/>
        <dbReference type="EC" id="1.1.1.169"/>
    </reaction>
</comment>
<dbReference type="InterPro" id="IPR013752">
    <property type="entry name" value="KPA_reductase"/>
</dbReference>
<organism evidence="14 15">
    <name type="scientific">Planococcus koreensis</name>
    <dbReference type="NCBI Taxonomy" id="112331"/>
    <lineage>
        <taxon>Bacteria</taxon>
        <taxon>Bacillati</taxon>
        <taxon>Bacillota</taxon>
        <taxon>Bacilli</taxon>
        <taxon>Bacillales</taxon>
        <taxon>Caryophanaceae</taxon>
        <taxon>Planococcus</taxon>
    </lineage>
</organism>
<keyword evidence="6 11" id="KW-0566">Pantothenate biosynthesis</keyword>
<dbReference type="NCBIfam" id="TIGR00745">
    <property type="entry name" value="apbA_panE"/>
    <property type="match status" value="1"/>
</dbReference>
<dbReference type="InterPro" id="IPR050838">
    <property type="entry name" value="Ketopantoate_reductase"/>
</dbReference>